<reference evidence="2 3" key="1">
    <citation type="journal article" date="2016" name="Sci. Rep.">
        <title>Insights into Adaptations to a Near-Obligate Nematode Endoparasitic Lifestyle from the Finished Genome of Drechmeria coniospora.</title>
        <authorList>
            <person name="Zhang L."/>
            <person name="Zhou Z."/>
            <person name="Guo Q."/>
            <person name="Fokkens L."/>
            <person name="Miskei M."/>
            <person name="Pocsi I."/>
            <person name="Zhang W."/>
            <person name="Chen M."/>
            <person name="Wang L."/>
            <person name="Sun Y."/>
            <person name="Donzelli B.G."/>
            <person name="Gibson D.M."/>
            <person name="Nelson D.R."/>
            <person name="Luo J.G."/>
            <person name="Rep M."/>
            <person name="Liu H."/>
            <person name="Yang S."/>
            <person name="Wang J."/>
            <person name="Krasnoff S.B."/>
            <person name="Xu Y."/>
            <person name="Molnar I."/>
            <person name="Lin M."/>
        </authorList>
    </citation>
    <scope>NUCLEOTIDE SEQUENCE [LARGE SCALE GENOMIC DNA]</scope>
    <source>
        <strain evidence="2 3">ARSEF 6962</strain>
    </source>
</reference>
<dbReference type="GeneID" id="63715729"/>
<evidence type="ECO:0000313" key="2">
    <source>
        <dbReference type="EMBL" id="KYK61941.1"/>
    </source>
</evidence>
<accession>A0A151GXX6</accession>
<evidence type="ECO:0000313" key="3">
    <source>
        <dbReference type="Proteomes" id="UP000076580"/>
    </source>
</evidence>
<organism evidence="2 3">
    <name type="scientific">Drechmeria coniospora</name>
    <name type="common">Nematophagous fungus</name>
    <name type="synonym">Meria coniospora</name>
    <dbReference type="NCBI Taxonomy" id="98403"/>
    <lineage>
        <taxon>Eukaryota</taxon>
        <taxon>Fungi</taxon>
        <taxon>Dikarya</taxon>
        <taxon>Ascomycota</taxon>
        <taxon>Pezizomycotina</taxon>
        <taxon>Sordariomycetes</taxon>
        <taxon>Hypocreomycetidae</taxon>
        <taxon>Hypocreales</taxon>
        <taxon>Ophiocordycipitaceae</taxon>
        <taxon>Drechmeria</taxon>
    </lineage>
</organism>
<feature type="region of interest" description="Disordered" evidence="1">
    <location>
        <begin position="464"/>
        <end position="484"/>
    </location>
</feature>
<protein>
    <submittedName>
        <fullName evidence="2">Uncharacterized protein</fullName>
    </submittedName>
</protein>
<feature type="region of interest" description="Disordered" evidence="1">
    <location>
        <begin position="503"/>
        <end position="525"/>
    </location>
</feature>
<dbReference type="Proteomes" id="UP000076580">
    <property type="component" value="Chromosome 01"/>
</dbReference>
<dbReference type="EMBL" id="LAYC01000001">
    <property type="protein sequence ID" value="KYK61941.1"/>
    <property type="molecule type" value="Genomic_DNA"/>
</dbReference>
<dbReference type="InParanoid" id="A0A151GXX6"/>
<keyword evidence="3" id="KW-1185">Reference proteome</keyword>
<evidence type="ECO:0000256" key="1">
    <source>
        <dbReference type="SAM" id="MobiDB-lite"/>
    </source>
</evidence>
<dbReference type="AlphaFoldDB" id="A0A151GXX6"/>
<dbReference type="RefSeq" id="XP_040661293.1">
    <property type="nucleotide sequence ID" value="XM_040800410.1"/>
</dbReference>
<sequence>MCTQVLGASGEFHVMTKHSCASTALINTPYSSSPRTLIFQATMPIVAKSWDGHDNDNPSAPRQAPTCACQTPSLPASVVLCPCVERTKPSASREMAVHFSTICAVTPGRPRNLYHASTCTCVAAKSWRPSMYSGAGGTDLPATLCNQVHTALARQVLYVPSAVARSAPSPRTRTACGQVLAYIYSSIDRSLVRLDLTAASSYPFLPAGSPRRRLLAMRHWKFLLPCLVAVTLAADENEASSTPAPAMQGADLPSTSHNYDLDLRGTQYGRVSLQAAGITEWNEITSGFSFGRRLSRANLPMGPNGRMAFTNTLIVGLYQHGIRQVIIDDPAAVDDEIVAAFKLNGIKVVLVNPEGLDWRGLHGTLFMAFREHSYGTLILESGRFPGWVATVVQTQSMRASDMLPPLTFQYFWRNGVNTVAMADNLLEFARFMVSDEYTVPGDPPSRSLSQAEEEWEDEDWCEVVRPSRPGAPTTEAPTAPPSPGRGCLPLGCLAVVSWIRHRGNPPHDKRSEPATLPPTAEQNRTCEREMNWATRPRRTCDRLEQVKVGIKLAPGFLEGTWDCLGLSLPGLAGPYPQAIAWKPDSGTDNWATLDLDRWLGPRTASISIDKITRVNLTVENCGNYIGIHNDAFKVEEAYIQAKCVDSGRNASLVYSSIAGEYHHSRHGPILEMGPAETFTYLQVRPEWWVITPRCQTVRMVEVEFQLGSNMLHTDGGTWDVIALSLGTLKTVPLVARPKAGSVITDNLDLVTLFGSLEVDIRDITSINLMSIPGDGDQWRFHGITLNARCADGSGKIQLTKYSHVDEWVKYNATEQFVWSGNVTVGDWEDMA</sequence>
<dbReference type="STRING" id="98403.A0A151GXX6"/>
<proteinExistence type="predicted"/>
<name>A0A151GXX6_DRECN</name>
<comment type="caution">
    <text evidence="2">The sequence shown here is derived from an EMBL/GenBank/DDBJ whole genome shotgun (WGS) entry which is preliminary data.</text>
</comment>
<gene>
    <name evidence="2" type="ORF">DCS_03086</name>
</gene>